<dbReference type="RefSeq" id="WP_217891296.1">
    <property type="nucleotide sequence ID" value="NZ_JAHSTS010000001.1"/>
</dbReference>
<dbReference type="Pfam" id="PF09570">
    <property type="entry name" value="RE_SinI"/>
    <property type="match status" value="1"/>
</dbReference>
<dbReference type="Proteomes" id="UP000765224">
    <property type="component" value="Unassembled WGS sequence"/>
</dbReference>
<keyword evidence="1" id="KW-0540">Nuclease</keyword>
<comment type="caution">
    <text evidence="1">The sequence shown here is derived from an EMBL/GenBank/DDBJ whole genome shotgun (WGS) entry which is preliminary data.</text>
</comment>
<organism evidence="1 2">
    <name type="scientific">Pseudomonas ekonensis</name>
    <dbReference type="NCBI Taxonomy" id="2842353"/>
    <lineage>
        <taxon>Bacteria</taxon>
        <taxon>Pseudomonadati</taxon>
        <taxon>Pseudomonadota</taxon>
        <taxon>Gammaproteobacteria</taxon>
        <taxon>Pseudomonadales</taxon>
        <taxon>Pseudomonadaceae</taxon>
        <taxon>Pseudomonas</taxon>
    </lineage>
</organism>
<dbReference type="EC" id="3.1.21.-" evidence="1"/>
<proteinExistence type="predicted"/>
<keyword evidence="1" id="KW-0378">Hydrolase</keyword>
<protein>
    <submittedName>
        <fullName evidence="1">SinI family restriction endonuclease</fullName>
        <ecNumber evidence="1">3.1.21.-</ecNumber>
    </submittedName>
</protein>
<evidence type="ECO:0000313" key="2">
    <source>
        <dbReference type="Proteomes" id="UP000765224"/>
    </source>
</evidence>
<name>A0ABS6PAW0_9PSED</name>
<dbReference type="EMBL" id="JAHSTS010000001">
    <property type="protein sequence ID" value="MBV4457610.1"/>
    <property type="molecule type" value="Genomic_DNA"/>
</dbReference>
<dbReference type="GO" id="GO:0004519">
    <property type="term" value="F:endonuclease activity"/>
    <property type="evidence" value="ECO:0007669"/>
    <property type="project" value="UniProtKB-KW"/>
</dbReference>
<dbReference type="InterPro" id="IPR019070">
    <property type="entry name" value="Restrct_endonuc_II_SinI"/>
</dbReference>
<sequence length="226" mass="24820">MPFPANAQAAARAAMEDVNPDLVDPFATVVEFLSANPEFAPKATKAAPLGSNAYIGRLAQKFSDGRAAKQLKLPRTVQDPIIPVIMGAHGNFAPEELQKMQTAHAIAMAAENLTGDLLEDYIASKAEPTGWVQCSGYTTKKADFIKRADDGSGDWKILQIKNRDNSENSSSRSVREGTNILKWHRTFARKEGSNWHNFPDTQLAPQLSEQDFQAYVVQQMTSNNPT</sequence>
<evidence type="ECO:0000313" key="1">
    <source>
        <dbReference type="EMBL" id="MBV4457610.1"/>
    </source>
</evidence>
<dbReference type="GO" id="GO:0016787">
    <property type="term" value="F:hydrolase activity"/>
    <property type="evidence" value="ECO:0007669"/>
    <property type="project" value="UniProtKB-KW"/>
</dbReference>
<accession>A0ABS6PAW0</accession>
<gene>
    <name evidence="1" type="ORF">KVG96_06565</name>
</gene>
<keyword evidence="2" id="KW-1185">Reference proteome</keyword>
<reference evidence="1 2" key="1">
    <citation type="submission" date="2021-06" db="EMBL/GenBank/DDBJ databases">
        <title>Updating the genus Pseudomonas: Description of 43 new species and partition of the Pseudomonas putida group.</title>
        <authorList>
            <person name="Girard L."/>
            <person name="Lood C."/>
            <person name="Vandamme P."/>
            <person name="Rokni-Zadeh H."/>
            <person name="Van Noort V."/>
            <person name="Hofte M."/>
            <person name="Lavigne R."/>
            <person name="De Mot R."/>
        </authorList>
    </citation>
    <scope>NUCLEOTIDE SEQUENCE [LARGE SCALE GENOMIC DNA]</scope>
    <source>
        <strain evidence="1 2">COR58</strain>
    </source>
</reference>
<keyword evidence="1" id="KW-0255">Endonuclease</keyword>